<accession>A0A0B7BYK3</accession>
<organism evidence="1">
    <name type="scientific">Arion vulgaris</name>
    <dbReference type="NCBI Taxonomy" id="1028688"/>
    <lineage>
        <taxon>Eukaryota</taxon>
        <taxon>Metazoa</taxon>
        <taxon>Spiralia</taxon>
        <taxon>Lophotrochozoa</taxon>
        <taxon>Mollusca</taxon>
        <taxon>Gastropoda</taxon>
        <taxon>Heterobranchia</taxon>
        <taxon>Euthyneura</taxon>
        <taxon>Panpulmonata</taxon>
        <taxon>Eupulmonata</taxon>
        <taxon>Stylommatophora</taxon>
        <taxon>Helicina</taxon>
        <taxon>Arionoidea</taxon>
        <taxon>Arionidae</taxon>
        <taxon>Arion</taxon>
    </lineage>
</organism>
<dbReference type="EMBL" id="HACG01050405">
    <property type="protein sequence ID" value="CEK97270.1"/>
    <property type="molecule type" value="Transcribed_RNA"/>
</dbReference>
<reference evidence="1" key="1">
    <citation type="submission" date="2014-12" db="EMBL/GenBank/DDBJ databases">
        <title>Insight into the proteome of Arion vulgaris.</title>
        <authorList>
            <person name="Aradska J."/>
            <person name="Bulat T."/>
            <person name="Smidak R."/>
            <person name="Sarate P."/>
            <person name="Gangsoo J."/>
            <person name="Sialana F."/>
            <person name="Bilban M."/>
            <person name="Lubec G."/>
        </authorList>
    </citation>
    <scope>NUCLEOTIDE SEQUENCE</scope>
    <source>
        <tissue evidence="1">Skin</tissue>
    </source>
</reference>
<sequence length="86" mass="9378">EHTLEAKVTEEQRPALDSQVLNTDGDICAEVSSQTTVPPSSSSCSSRLQKGNYRSVTDNCNYKTVNESSKLLNGRRIEDGTEDASQ</sequence>
<name>A0A0B7BYK3_9EUPU</name>
<feature type="non-terminal residue" evidence="1">
    <location>
        <position position="86"/>
    </location>
</feature>
<gene>
    <name evidence="1" type="primary">ORF215269</name>
</gene>
<dbReference type="AlphaFoldDB" id="A0A0B7BYK3"/>
<proteinExistence type="predicted"/>
<evidence type="ECO:0000313" key="1">
    <source>
        <dbReference type="EMBL" id="CEK97270.1"/>
    </source>
</evidence>
<protein>
    <submittedName>
        <fullName evidence="1">Uncharacterized protein</fullName>
    </submittedName>
</protein>
<feature type="non-terminal residue" evidence="1">
    <location>
        <position position="1"/>
    </location>
</feature>